<dbReference type="GO" id="GO:0047789">
    <property type="term" value="F:creatininase activity"/>
    <property type="evidence" value="ECO:0007669"/>
    <property type="project" value="UniProtKB-EC"/>
</dbReference>
<comment type="caution">
    <text evidence="6">The sequence shown here is derived from an EMBL/GenBank/DDBJ whole genome shotgun (WGS) entry which is preliminary data.</text>
</comment>
<evidence type="ECO:0000256" key="2">
    <source>
        <dbReference type="ARBA" id="ARBA00022723"/>
    </source>
</evidence>
<dbReference type="PANTHER" id="PTHR35005">
    <property type="entry name" value="3-DEHYDRO-SCYLLO-INOSOSE HYDROLASE"/>
    <property type="match status" value="1"/>
</dbReference>
<evidence type="ECO:0000256" key="3">
    <source>
        <dbReference type="ARBA" id="ARBA00022801"/>
    </source>
</evidence>
<proteinExistence type="inferred from homology"/>
<gene>
    <name evidence="6" type="ORF">GGR25_002637</name>
</gene>
<dbReference type="Pfam" id="PF02633">
    <property type="entry name" value="Creatininase"/>
    <property type="match status" value="1"/>
</dbReference>
<dbReference type="GO" id="GO:0016811">
    <property type="term" value="F:hydrolase activity, acting on carbon-nitrogen (but not peptide) bonds, in linear amides"/>
    <property type="evidence" value="ECO:0007669"/>
    <property type="project" value="TreeGrafter"/>
</dbReference>
<dbReference type="RefSeq" id="WP_246409611.1">
    <property type="nucleotide sequence ID" value="NZ_JACIDS010000003.1"/>
</dbReference>
<sequence>MTLPRPYWHEMQAPDFLDPSTKDWIAVLPVCAIEQHGPHLPVYTDHCIGEGMVKRAVELLPAGLPATFLPIQPIGKSNEHISSPGTITFSWETAIRIWTEIADSIARAGVRKLVIVTSHGGNVAIADILARELRIKHDMMVVSTGWAGVGEPTGLVEPREKLYGIHGGDDETSIMLHLRPDLVKMELAEDFHSAQLDLLKEFKHLRFHQAAARIGWKAQDLNPKGAVGNAARATAERGRQIVDYQARLFVELLEEMHRFDIDRLWRPAR</sequence>
<protein>
    <submittedName>
        <fullName evidence="6">Creatinine amidohydrolase</fullName>
        <ecNumber evidence="6">3.5.2.10</ecNumber>
    </submittedName>
</protein>
<dbReference type="AlphaFoldDB" id="A0A840ARB9"/>
<dbReference type="InterPro" id="IPR003785">
    <property type="entry name" value="Creatininase/forma_Hydrolase"/>
</dbReference>
<evidence type="ECO:0000256" key="1">
    <source>
        <dbReference type="ARBA" id="ARBA00001947"/>
    </source>
</evidence>
<organism evidence="6 7">
    <name type="scientific">Kaistia hirudinis</name>
    <dbReference type="NCBI Taxonomy" id="1293440"/>
    <lineage>
        <taxon>Bacteria</taxon>
        <taxon>Pseudomonadati</taxon>
        <taxon>Pseudomonadota</taxon>
        <taxon>Alphaproteobacteria</taxon>
        <taxon>Hyphomicrobiales</taxon>
        <taxon>Kaistiaceae</taxon>
        <taxon>Kaistia</taxon>
    </lineage>
</organism>
<keyword evidence="4" id="KW-0862">Zinc</keyword>
<evidence type="ECO:0000313" key="7">
    <source>
        <dbReference type="Proteomes" id="UP000553963"/>
    </source>
</evidence>
<dbReference type="EMBL" id="JACIDS010000003">
    <property type="protein sequence ID" value="MBB3931587.1"/>
    <property type="molecule type" value="Genomic_DNA"/>
</dbReference>
<evidence type="ECO:0000313" key="6">
    <source>
        <dbReference type="EMBL" id="MBB3931587.1"/>
    </source>
</evidence>
<keyword evidence="7" id="KW-1185">Reference proteome</keyword>
<dbReference type="InterPro" id="IPR024087">
    <property type="entry name" value="Creatininase-like_sf"/>
</dbReference>
<dbReference type="GO" id="GO:0046872">
    <property type="term" value="F:metal ion binding"/>
    <property type="evidence" value="ECO:0007669"/>
    <property type="project" value="UniProtKB-KW"/>
</dbReference>
<dbReference type="GO" id="GO:0009231">
    <property type="term" value="P:riboflavin biosynthetic process"/>
    <property type="evidence" value="ECO:0007669"/>
    <property type="project" value="TreeGrafter"/>
</dbReference>
<dbReference type="Gene3D" id="3.40.50.10310">
    <property type="entry name" value="Creatininase"/>
    <property type="match status" value="1"/>
</dbReference>
<evidence type="ECO:0000256" key="5">
    <source>
        <dbReference type="ARBA" id="ARBA00024029"/>
    </source>
</evidence>
<evidence type="ECO:0000256" key="4">
    <source>
        <dbReference type="ARBA" id="ARBA00022833"/>
    </source>
</evidence>
<reference evidence="6 7" key="1">
    <citation type="submission" date="2020-08" db="EMBL/GenBank/DDBJ databases">
        <title>Genomic Encyclopedia of Type Strains, Phase IV (KMG-IV): sequencing the most valuable type-strain genomes for metagenomic binning, comparative biology and taxonomic classification.</title>
        <authorList>
            <person name="Goeker M."/>
        </authorList>
    </citation>
    <scope>NUCLEOTIDE SEQUENCE [LARGE SCALE GENOMIC DNA]</scope>
    <source>
        <strain evidence="6 7">DSM 25966</strain>
    </source>
</reference>
<comment type="similarity">
    <text evidence="5">Belongs to the creatininase superfamily.</text>
</comment>
<dbReference type="SUPFAM" id="SSF102215">
    <property type="entry name" value="Creatininase"/>
    <property type="match status" value="1"/>
</dbReference>
<dbReference type="PANTHER" id="PTHR35005:SF1">
    <property type="entry name" value="2-AMINO-5-FORMYLAMINO-6-RIBOSYLAMINOPYRIMIDIN-4(3H)-ONE 5'-MONOPHOSPHATE DEFORMYLASE"/>
    <property type="match status" value="1"/>
</dbReference>
<keyword evidence="3 6" id="KW-0378">Hydrolase</keyword>
<dbReference type="Proteomes" id="UP000553963">
    <property type="component" value="Unassembled WGS sequence"/>
</dbReference>
<keyword evidence="2" id="KW-0479">Metal-binding</keyword>
<name>A0A840ARB9_9HYPH</name>
<comment type="cofactor">
    <cofactor evidence="1">
        <name>Zn(2+)</name>
        <dbReference type="ChEBI" id="CHEBI:29105"/>
    </cofactor>
</comment>
<accession>A0A840ARB9</accession>
<dbReference type="EC" id="3.5.2.10" evidence="6"/>